<dbReference type="PROSITE" id="PS51176">
    <property type="entry name" value="PDH_ADH"/>
    <property type="match status" value="1"/>
</dbReference>
<comment type="catalytic activity">
    <reaction evidence="10">
        <text>prephenate + NAD(+) = 3-(4-hydroxyphenyl)pyruvate + CO2 + NADH</text>
        <dbReference type="Rhea" id="RHEA:13869"/>
        <dbReference type="ChEBI" id="CHEBI:16526"/>
        <dbReference type="ChEBI" id="CHEBI:29934"/>
        <dbReference type="ChEBI" id="CHEBI:36242"/>
        <dbReference type="ChEBI" id="CHEBI:57540"/>
        <dbReference type="ChEBI" id="CHEBI:57945"/>
        <dbReference type="EC" id="1.3.1.12"/>
    </reaction>
</comment>
<comment type="similarity">
    <text evidence="2">Belongs to the prephenate/arogenate dehydrogenase family.</text>
</comment>
<dbReference type="NCBIfam" id="NF005107">
    <property type="entry name" value="PRK06545.1-5"/>
    <property type="match status" value="1"/>
</dbReference>
<dbReference type="SUPFAM" id="SSF48179">
    <property type="entry name" value="6-phosphogluconate dehydrogenase C-terminal domain-like"/>
    <property type="match status" value="1"/>
</dbReference>
<dbReference type="Proteomes" id="UP000040576">
    <property type="component" value="Unassembled WGS sequence"/>
</dbReference>
<evidence type="ECO:0000256" key="10">
    <source>
        <dbReference type="ARBA" id="ARBA00049260"/>
    </source>
</evidence>
<dbReference type="GO" id="GO:0006571">
    <property type="term" value="P:tyrosine biosynthetic process"/>
    <property type="evidence" value="ECO:0007669"/>
    <property type="project" value="UniProtKB-UniPathway"/>
</dbReference>
<feature type="domain" description="Prephenate/arogenate dehydrogenase" evidence="11">
    <location>
        <begin position="33"/>
        <end position="321"/>
    </location>
</feature>
<evidence type="ECO:0000259" key="12">
    <source>
        <dbReference type="PROSITE" id="PS51671"/>
    </source>
</evidence>
<evidence type="ECO:0000256" key="1">
    <source>
        <dbReference type="ARBA" id="ARBA00005067"/>
    </source>
</evidence>
<name>A0A090KR22_9BACI</name>
<dbReference type="GO" id="GO:0070403">
    <property type="term" value="F:NAD+ binding"/>
    <property type="evidence" value="ECO:0007669"/>
    <property type="project" value="InterPro"/>
</dbReference>
<keyword evidence="9" id="KW-0057">Aromatic amino acid biosynthesis</keyword>
<dbReference type="SUPFAM" id="SSF55021">
    <property type="entry name" value="ACT-like"/>
    <property type="match status" value="1"/>
</dbReference>
<evidence type="ECO:0000256" key="8">
    <source>
        <dbReference type="ARBA" id="ARBA00023027"/>
    </source>
</evidence>
<comment type="pathway">
    <text evidence="1">Amino-acid biosynthesis; L-tyrosine biosynthesis; (4-hydroxyphenyl)pyruvate from prephenate (NAD(+) route): step 1/1.</text>
</comment>
<dbReference type="InterPro" id="IPR036291">
    <property type="entry name" value="NAD(P)-bd_dom_sf"/>
</dbReference>
<keyword evidence="7" id="KW-0560">Oxidoreductase</keyword>
<dbReference type="InterPro" id="IPR045865">
    <property type="entry name" value="ACT-like_dom_sf"/>
</dbReference>
<evidence type="ECO:0000256" key="7">
    <source>
        <dbReference type="ARBA" id="ARBA00023002"/>
    </source>
</evidence>
<organism evidence="13 14">
    <name type="scientific">Caldibacillus thermoamylovorans</name>
    <dbReference type="NCBI Taxonomy" id="35841"/>
    <lineage>
        <taxon>Bacteria</taxon>
        <taxon>Bacillati</taxon>
        <taxon>Bacillota</taxon>
        <taxon>Bacilli</taxon>
        <taxon>Bacillales</taxon>
        <taxon>Bacillaceae</taxon>
        <taxon>Caldibacillus</taxon>
    </lineage>
</organism>
<dbReference type="PANTHER" id="PTHR21363:SF0">
    <property type="entry name" value="PREPHENATE DEHYDROGENASE [NADP(+)]"/>
    <property type="match status" value="1"/>
</dbReference>
<dbReference type="EMBL" id="CCRF01000042">
    <property type="protein sequence ID" value="CEE01129.1"/>
    <property type="molecule type" value="Genomic_DNA"/>
</dbReference>
<dbReference type="InterPro" id="IPR046825">
    <property type="entry name" value="PDH_C"/>
</dbReference>
<dbReference type="Gene3D" id="1.10.3660.10">
    <property type="entry name" value="6-phosphogluconate dehydrogenase C-terminal like domain"/>
    <property type="match status" value="1"/>
</dbReference>
<dbReference type="FunFam" id="3.40.50.720:FF:000208">
    <property type="entry name" value="Prephenate dehydrogenase"/>
    <property type="match status" value="1"/>
</dbReference>
<keyword evidence="14" id="KW-1185">Reference proteome</keyword>
<evidence type="ECO:0000256" key="2">
    <source>
        <dbReference type="ARBA" id="ARBA00007964"/>
    </source>
</evidence>
<feature type="domain" description="ACT" evidence="12">
    <location>
        <begin position="326"/>
        <end position="393"/>
    </location>
</feature>
<evidence type="ECO:0000259" key="11">
    <source>
        <dbReference type="PROSITE" id="PS51176"/>
    </source>
</evidence>
<dbReference type="Pfam" id="PF02153">
    <property type="entry name" value="PDH_N"/>
    <property type="match status" value="1"/>
</dbReference>
<dbReference type="Gene3D" id="3.40.50.720">
    <property type="entry name" value="NAD(P)-binding Rossmann-like Domain"/>
    <property type="match status" value="1"/>
</dbReference>
<dbReference type="CDD" id="cd04909">
    <property type="entry name" value="ACT_PDH-BS"/>
    <property type="match status" value="1"/>
</dbReference>
<dbReference type="InterPro" id="IPR008927">
    <property type="entry name" value="6-PGluconate_DH-like_C_sf"/>
</dbReference>
<dbReference type="AlphaFoldDB" id="A0A090KR22"/>
<dbReference type="InterPro" id="IPR003099">
    <property type="entry name" value="Prephen_DH"/>
</dbReference>
<dbReference type="PANTHER" id="PTHR21363">
    <property type="entry name" value="PREPHENATE DEHYDROGENASE"/>
    <property type="match status" value="1"/>
</dbReference>
<evidence type="ECO:0000256" key="9">
    <source>
        <dbReference type="ARBA" id="ARBA00023141"/>
    </source>
</evidence>
<evidence type="ECO:0000313" key="13">
    <source>
        <dbReference type="EMBL" id="CEE01129.1"/>
    </source>
</evidence>
<dbReference type="GO" id="GO:0008977">
    <property type="term" value="F:prephenate dehydrogenase (NAD+) activity"/>
    <property type="evidence" value="ECO:0007669"/>
    <property type="project" value="UniProtKB-EC"/>
</dbReference>
<proteinExistence type="inferred from homology"/>
<sequence>MFHGMCGAETFHQTAPSVSLCNMKAGVKVDGKKRVLLIGTGLIGGSIALAIRKETEAVVIGYDINNEQAEKAKQLSVIDKVATNFRKEAECAELIILASPVEETIKIMRELATYQLKENVLITDVGSTKRNIMNLANELWNGDITFIGGHPMAGSHKTGVESAKAHLLENAFYVLTPQPCTSYEKIEELKDLLKGTKANFLVLDAAEHDYIVGVVSHFPHIIASGLVTHVKKHANRNPFINILAAGGFRDITRIASSSPRMWKDIVLQNRDNLLDLLDDWIMEIRNMQSIIQTGNEHLIAGFFEEAKTYRDALPVRSKGAIPAYYDLYVDVIDQTGAIARITGLIAEQEIDITNLNIIEAREGLLGVLRVSFQTEADLSNARKILEQNGYKTY</sequence>
<dbReference type="UniPathway" id="UPA00122">
    <property type="reaction ID" value="UER00961"/>
</dbReference>
<evidence type="ECO:0000256" key="3">
    <source>
        <dbReference type="ARBA" id="ARBA00012068"/>
    </source>
</evidence>
<dbReference type="EC" id="1.3.1.12" evidence="3"/>
<evidence type="ECO:0000256" key="5">
    <source>
        <dbReference type="ARBA" id="ARBA00022498"/>
    </source>
</evidence>
<dbReference type="InterPro" id="IPR002912">
    <property type="entry name" value="ACT_dom"/>
</dbReference>
<dbReference type="InterPro" id="IPR046826">
    <property type="entry name" value="PDH_N"/>
</dbReference>
<gene>
    <name evidence="13" type="primary">tyrA</name>
    <name evidence="13" type="ORF">BT1A1_1297</name>
</gene>
<dbReference type="PROSITE" id="PS51671">
    <property type="entry name" value="ACT"/>
    <property type="match status" value="1"/>
</dbReference>
<protein>
    <recommendedName>
        <fullName evidence="4">Prephenate dehydrogenase</fullName>
        <ecNumber evidence="3">1.3.1.12</ecNumber>
    </recommendedName>
</protein>
<dbReference type="Pfam" id="PF01842">
    <property type="entry name" value="ACT"/>
    <property type="match status" value="1"/>
</dbReference>
<evidence type="ECO:0000256" key="6">
    <source>
        <dbReference type="ARBA" id="ARBA00022605"/>
    </source>
</evidence>
<dbReference type="FunFam" id="1.10.3660.10:FF:000003">
    <property type="entry name" value="Prephenate dehydrogenase"/>
    <property type="match status" value="1"/>
</dbReference>
<keyword evidence="5" id="KW-0827">Tyrosine biosynthesis</keyword>
<dbReference type="InterPro" id="IPR050812">
    <property type="entry name" value="Preph/Arog_dehydrog"/>
</dbReference>
<dbReference type="SUPFAM" id="SSF51735">
    <property type="entry name" value="NAD(P)-binding Rossmann-fold domains"/>
    <property type="match status" value="1"/>
</dbReference>
<evidence type="ECO:0000256" key="4">
    <source>
        <dbReference type="ARBA" id="ARBA00016891"/>
    </source>
</evidence>
<evidence type="ECO:0000313" key="14">
    <source>
        <dbReference type="Proteomes" id="UP000040576"/>
    </source>
</evidence>
<dbReference type="GO" id="GO:0004665">
    <property type="term" value="F:prephenate dehydrogenase (NADP+) activity"/>
    <property type="evidence" value="ECO:0007669"/>
    <property type="project" value="InterPro"/>
</dbReference>
<keyword evidence="8" id="KW-0520">NAD</keyword>
<keyword evidence="6" id="KW-0028">Amino-acid biosynthesis</keyword>
<reference evidence="13 14" key="1">
    <citation type="submission" date="2014-07" db="EMBL/GenBank/DDBJ databases">
        <authorList>
            <person name="Wibberg Daniel"/>
        </authorList>
    </citation>
    <scope>NUCLEOTIDE SEQUENCE [LARGE SCALE GENOMIC DNA]</scope>
</reference>
<accession>A0A090KR22</accession>
<dbReference type="Pfam" id="PF20463">
    <property type="entry name" value="PDH_C"/>
    <property type="match status" value="1"/>
</dbReference>